<gene>
    <name evidence="3" type="primary">ppnP</name>
    <name evidence="4" type="ORF">DFR38_10291</name>
</gene>
<dbReference type="InterPro" id="IPR014710">
    <property type="entry name" value="RmlC-like_jellyroll"/>
</dbReference>
<organism evidence="4 5">
    <name type="scientific">Aquitalea magnusonii</name>
    <dbReference type="NCBI Taxonomy" id="332411"/>
    <lineage>
        <taxon>Bacteria</taxon>
        <taxon>Pseudomonadati</taxon>
        <taxon>Pseudomonadota</taxon>
        <taxon>Betaproteobacteria</taxon>
        <taxon>Neisseriales</taxon>
        <taxon>Chromobacteriaceae</taxon>
        <taxon>Aquitalea</taxon>
    </lineage>
</organism>
<evidence type="ECO:0000256" key="1">
    <source>
        <dbReference type="ARBA" id="ARBA00022676"/>
    </source>
</evidence>
<accession>A0A318JI13</accession>
<reference evidence="4 5" key="1">
    <citation type="submission" date="2018-05" db="EMBL/GenBank/DDBJ databases">
        <title>Genomic Encyclopedia of Type Strains, Phase IV (KMG-IV): sequencing the most valuable type-strain genomes for metagenomic binning, comparative biology and taxonomic classification.</title>
        <authorList>
            <person name="Goeker M."/>
        </authorList>
    </citation>
    <scope>NUCLEOTIDE SEQUENCE [LARGE SCALE GENOMIC DNA]</scope>
    <source>
        <strain evidence="4 5">DSM 25134</strain>
    </source>
</reference>
<dbReference type="InterPro" id="IPR011051">
    <property type="entry name" value="RmlC_Cupin_sf"/>
</dbReference>
<protein>
    <recommendedName>
        <fullName evidence="3">Pyrimidine/purine nucleoside phosphorylase</fullName>
        <ecNumber evidence="3">2.4.2.1</ecNumber>
        <ecNumber evidence="3">2.4.2.2</ecNumber>
    </recommendedName>
    <alternativeName>
        <fullName evidence="3">Adenosine phosphorylase</fullName>
    </alternativeName>
    <alternativeName>
        <fullName evidence="3">Cytidine phosphorylase</fullName>
    </alternativeName>
    <alternativeName>
        <fullName evidence="3">Guanosine phosphorylase</fullName>
    </alternativeName>
    <alternativeName>
        <fullName evidence="3">Inosine phosphorylase</fullName>
    </alternativeName>
    <alternativeName>
        <fullName evidence="3">Thymidine phosphorylase</fullName>
    </alternativeName>
    <alternativeName>
        <fullName evidence="3">Uridine phosphorylase</fullName>
    </alternativeName>
    <alternativeName>
        <fullName evidence="3">Xanthosine phosphorylase</fullName>
    </alternativeName>
</protein>
<dbReference type="InterPro" id="IPR009664">
    <property type="entry name" value="Ppnp"/>
</dbReference>
<dbReference type="RefSeq" id="WP_059285487.1">
    <property type="nucleotide sequence ID" value="NZ_LNQU01000028.1"/>
</dbReference>
<dbReference type="EMBL" id="QJKC01000002">
    <property type="protein sequence ID" value="PXX50444.1"/>
    <property type="molecule type" value="Genomic_DNA"/>
</dbReference>
<dbReference type="EC" id="2.4.2.1" evidence="3"/>
<comment type="caution">
    <text evidence="4">The sequence shown here is derived from an EMBL/GenBank/DDBJ whole genome shotgun (WGS) entry which is preliminary data.</text>
</comment>
<keyword evidence="1 3" id="KW-0328">Glycosyltransferase</keyword>
<comment type="catalytic activity">
    <reaction evidence="3">
        <text>xanthosine + phosphate = alpha-D-ribose 1-phosphate + xanthine</text>
        <dbReference type="Rhea" id="RHEA:27638"/>
        <dbReference type="ChEBI" id="CHEBI:17712"/>
        <dbReference type="ChEBI" id="CHEBI:18107"/>
        <dbReference type="ChEBI" id="CHEBI:43474"/>
        <dbReference type="ChEBI" id="CHEBI:57720"/>
        <dbReference type="EC" id="2.4.2.1"/>
    </reaction>
</comment>
<dbReference type="Proteomes" id="UP000248395">
    <property type="component" value="Unassembled WGS sequence"/>
</dbReference>
<evidence type="ECO:0000256" key="2">
    <source>
        <dbReference type="ARBA" id="ARBA00022679"/>
    </source>
</evidence>
<comment type="catalytic activity">
    <reaction evidence="3">
        <text>thymidine + phosphate = 2-deoxy-alpha-D-ribose 1-phosphate + thymine</text>
        <dbReference type="Rhea" id="RHEA:16037"/>
        <dbReference type="ChEBI" id="CHEBI:17748"/>
        <dbReference type="ChEBI" id="CHEBI:17821"/>
        <dbReference type="ChEBI" id="CHEBI:43474"/>
        <dbReference type="ChEBI" id="CHEBI:57259"/>
        <dbReference type="EC" id="2.4.2.2"/>
    </reaction>
</comment>
<dbReference type="HAMAP" id="MF_01537">
    <property type="entry name" value="Nucleos_phosphorylase_PpnP"/>
    <property type="match status" value="1"/>
</dbReference>
<comment type="similarity">
    <text evidence="3">Belongs to the nucleoside phosphorylase PpnP family.</text>
</comment>
<sequence length="103" mass="11186">MEQFDNVSVAKRANVYFDGKCVSHSITLADGTRKSVGVILPSKLLFNTGAPEIMELLEGRCRITLAGSNEAVSYQGGQSFTVPGDSSFQIEVLETLHYVCHFG</sequence>
<dbReference type="GO" id="GO:0004850">
    <property type="term" value="F:uridine phosphorylase activity"/>
    <property type="evidence" value="ECO:0007669"/>
    <property type="project" value="RHEA"/>
</dbReference>
<evidence type="ECO:0000256" key="3">
    <source>
        <dbReference type="HAMAP-Rule" id="MF_01537"/>
    </source>
</evidence>
<dbReference type="EC" id="2.4.2.2" evidence="3"/>
<comment type="catalytic activity">
    <reaction evidence="3">
        <text>inosine + phosphate = alpha-D-ribose 1-phosphate + hypoxanthine</text>
        <dbReference type="Rhea" id="RHEA:27646"/>
        <dbReference type="ChEBI" id="CHEBI:17368"/>
        <dbReference type="ChEBI" id="CHEBI:17596"/>
        <dbReference type="ChEBI" id="CHEBI:43474"/>
        <dbReference type="ChEBI" id="CHEBI:57720"/>
        <dbReference type="EC" id="2.4.2.1"/>
    </reaction>
</comment>
<evidence type="ECO:0000313" key="4">
    <source>
        <dbReference type="EMBL" id="PXX50444.1"/>
    </source>
</evidence>
<dbReference type="PANTHER" id="PTHR36540:SF1">
    <property type="entry name" value="PYRIMIDINE_PURINE NUCLEOSIDE PHOSPHORYLASE"/>
    <property type="match status" value="1"/>
</dbReference>
<proteinExistence type="inferred from homology"/>
<dbReference type="PANTHER" id="PTHR36540">
    <property type="entry name" value="PYRIMIDINE/PURINE NUCLEOSIDE PHOSPHORYLASE"/>
    <property type="match status" value="1"/>
</dbReference>
<comment type="catalytic activity">
    <reaction evidence="3">
        <text>guanosine + phosphate = alpha-D-ribose 1-phosphate + guanine</text>
        <dbReference type="Rhea" id="RHEA:13233"/>
        <dbReference type="ChEBI" id="CHEBI:16235"/>
        <dbReference type="ChEBI" id="CHEBI:16750"/>
        <dbReference type="ChEBI" id="CHEBI:43474"/>
        <dbReference type="ChEBI" id="CHEBI:57720"/>
        <dbReference type="EC" id="2.4.2.1"/>
    </reaction>
</comment>
<comment type="catalytic activity">
    <reaction evidence="3">
        <text>adenosine + phosphate = alpha-D-ribose 1-phosphate + adenine</text>
        <dbReference type="Rhea" id="RHEA:27642"/>
        <dbReference type="ChEBI" id="CHEBI:16335"/>
        <dbReference type="ChEBI" id="CHEBI:16708"/>
        <dbReference type="ChEBI" id="CHEBI:43474"/>
        <dbReference type="ChEBI" id="CHEBI:57720"/>
        <dbReference type="EC" id="2.4.2.1"/>
    </reaction>
</comment>
<dbReference type="GO" id="GO:0009032">
    <property type="term" value="F:thymidine phosphorylase activity"/>
    <property type="evidence" value="ECO:0007669"/>
    <property type="project" value="RHEA"/>
</dbReference>
<evidence type="ECO:0000313" key="5">
    <source>
        <dbReference type="Proteomes" id="UP000248395"/>
    </source>
</evidence>
<keyword evidence="2 3" id="KW-0808">Transferase</keyword>
<dbReference type="Gene3D" id="2.60.120.10">
    <property type="entry name" value="Jelly Rolls"/>
    <property type="match status" value="1"/>
</dbReference>
<dbReference type="GO" id="GO:0047975">
    <property type="term" value="F:guanosine phosphorylase activity"/>
    <property type="evidence" value="ECO:0007669"/>
    <property type="project" value="RHEA"/>
</dbReference>
<name>A0A318JI13_9NEIS</name>
<comment type="catalytic activity">
    <reaction evidence="3">
        <text>cytidine + phosphate = cytosine + alpha-D-ribose 1-phosphate</text>
        <dbReference type="Rhea" id="RHEA:52540"/>
        <dbReference type="ChEBI" id="CHEBI:16040"/>
        <dbReference type="ChEBI" id="CHEBI:17562"/>
        <dbReference type="ChEBI" id="CHEBI:43474"/>
        <dbReference type="ChEBI" id="CHEBI:57720"/>
        <dbReference type="EC" id="2.4.2.2"/>
    </reaction>
</comment>
<dbReference type="GO" id="GO:0005829">
    <property type="term" value="C:cytosol"/>
    <property type="evidence" value="ECO:0007669"/>
    <property type="project" value="TreeGrafter"/>
</dbReference>
<dbReference type="AlphaFoldDB" id="A0A318JI13"/>
<comment type="function">
    <text evidence="3">Catalyzes the phosphorolysis of diverse nucleosides, yielding D-ribose 1-phosphate and the respective free bases. Can use uridine, adenosine, guanosine, cytidine, thymidine, inosine and xanthosine as substrates. Also catalyzes the reverse reactions.</text>
</comment>
<dbReference type="Pfam" id="PF06865">
    <property type="entry name" value="Ppnp"/>
    <property type="match status" value="1"/>
</dbReference>
<keyword evidence="5" id="KW-1185">Reference proteome</keyword>
<comment type="catalytic activity">
    <reaction evidence="3">
        <text>a purine D-ribonucleoside + phosphate = a purine nucleobase + alpha-D-ribose 1-phosphate</text>
        <dbReference type="Rhea" id="RHEA:19805"/>
        <dbReference type="ChEBI" id="CHEBI:26386"/>
        <dbReference type="ChEBI" id="CHEBI:43474"/>
        <dbReference type="ChEBI" id="CHEBI:57720"/>
        <dbReference type="ChEBI" id="CHEBI:142355"/>
        <dbReference type="EC" id="2.4.2.1"/>
    </reaction>
</comment>
<dbReference type="GO" id="GO:0004731">
    <property type="term" value="F:purine-nucleoside phosphorylase activity"/>
    <property type="evidence" value="ECO:0007669"/>
    <property type="project" value="UniProtKB-UniRule"/>
</dbReference>
<comment type="catalytic activity">
    <reaction evidence="3">
        <text>uridine + phosphate = alpha-D-ribose 1-phosphate + uracil</text>
        <dbReference type="Rhea" id="RHEA:24388"/>
        <dbReference type="ChEBI" id="CHEBI:16704"/>
        <dbReference type="ChEBI" id="CHEBI:17568"/>
        <dbReference type="ChEBI" id="CHEBI:43474"/>
        <dbReference type="ChEBI" id="CHEBI:57720"/>
        <dbReference type="EC" id="2.4.2.2"/>
    </reaction>
</comment>
<dbReference type="OrthoDB" id="9793848at2"/>
<dbReference type="CDD" id="cd20296">
    <property type="entry name" value="cupin_PpnP-like"/>
    <property type="match status" value="1"/>
</dbReference>
<dbReference type="SUPFAM" id="SSF51182">
    <property type="entry name" value="RmlC-like cupins"/>
    <property type="match status" value="1"/>
</dbReference>